<keyword evidence="6" id="KW-1185">Reference proteome</keyword>
<dbReference type="PANTHER" id="PTHR19338:SF66">
    <property type="entry name" value="NB-ARC DOMAIN-CONTAINING PROTEIN"/>
    <property type="match status" value="1"/>
</dbReference>
<accession>A0A443P0S2</accession>
<gene>
    <name evidence="5" type="ORF">CKAN_01315500</name>
</gene>
<dbReference type="Pfam" id="PF18052">
    <property type="entry name" value="Rx_N"/>
    <property type="match status" value="1"/>
</dbReference>
<dbReference type="Proteomes" id="UP000283530">
    <property type="component" value="Unassembled WGS sequence"/>
</dbReference>
<evidence type="ECO:0000313" key="5">
    <source>
        <dbReference type="EMBL" id="RWR84349.1"/>
    </source>
</evidence>
<dbReference type="InterPro" id="IPR038005">
    <property type="entry name" value="RX-like_CC"/>
</dbReference>
<evidence type="ECO:0000313" key="6">
    <source>
        <dbReference type="Proteomes" id="UP000283530"/>
    </source>
</evidence>
<comment type="caution">
    <text evidence="5">The sequence shown here is derived from an EMBL/GenBank/DDBJ whole genome shotgun (WGS) entry which is preliminary data.</text>
</comment>
<dbReference type="PANTHER" id="PTHR19338">
    <property type="entry name" value="TRANSLOCASE OF INNER MITOCHONDRIAL MEMBRANE 13 HOMOLOG"/>
    <property type="match status" value="1"/>
</dbReference>
<keyword evidence="1" id="KW-0677">Repeat</keyword>
<dbReference type="AlphaFoldDB" id="A0A443P0S2"/>
<proteinExistence type="predicted"/>
<name>A0A443P0S2_9MAGN</name>
<organism evidence="5 6">
    <name type="scientific">Cinnamomum micranthum f. kanehirae</name>
    <dbReference type="NCBI Taxonomy" id="337451"/>
    <lineage>
        <taxon>Eukaryota</taxon>
        <taxon>Viridiplantae</taxon>
        <taxon>Streptophyta</taxon>
        <taxon>Embryophyta</taxon>
        <taxon>Tracheophyta</taxon>
        <taxon>Spermatophyta</taxon>
        <taxon>Magnoliopsida</taxon>
        <taxon>Magnoliidae</taxon>
        <taxon>Laurales</taxon>
        <taxon>Lauraceae</taxon>
        <taxon>Cinnamomum</taxon>
    </lineage>
</organism>
<keyword evidence="3" id="KW-0611">Plant defense</keyword>
<evidence type="ECO:0000256" key="2">
    <source>
        <dbReference type="ARBA" id="ARBA00022741"/>
    </source>
</evidence>
<evidence type="ECO:0000259" key="4">
    <source>
        <dbReference type="Pfam" id="PF18052"/>
    </source>
</evidence>
<protein>
    <submittedName>
        <fullName evidence="5">Putative disease resistance protein isoform X1</fullName>
    </submittedName>
</protein>
<dbReference type="EMBL" id="QPKB01000005">
    <property type="protein sequence ID" value="RWR84349.1"/>
    <property type="molecule type" value="Genomic_DNA"/>
</dbReference>
<reference evidence="5 6" key="1">
    <citation type="journal article" date="2019" name="Nat. Plants">
        <title>Stout camphor tree genome fills gaps in understanding of flowering plant genome evolution.</title>
        <authorList>
            <person name="Chaw S.M."/>
            <person name="Liu Y.C."/>
            <person name="Wu Y.W."/>
            <person name="Wang H.Y."/>
            <person name="Lin C.I."/>
            <person name="Wu C.S."/>
            <person name="Ke H.M."/>
            <person name="Chang L.Y."/>
            <person name="Hsu C.Y."/>
            <person name="Yang H.T."/>
            <person name="Sudianto E."/>
            <person name="Hsu M.H."/>
            <person name="Wu K.P."/>
            <person name="Wang L.N."/>
            <person name="Leebens-Mack J.H."/>
            <person name="Tsai I.J."/>
        </authorList>
    </citation>
    <scope>NUCLEOTIDE SEQUENCE [LARGE SCALE GENOMIC DNA]</scope>
    <source>
        <strain evidence="6">cv. Chaw 1501</strain>
        <tissue evidence="5">Young leaves</tissue>
    </source>
</reference>
<dbReference type="CDD" id="cd14798">
    <property type="entry name" value="RX-CC_like"/>
    <property type="match status" value="1"/>
</dbReference>
<feature type="domain" description="Disease resistance N-terminal" evidence="4">
    <location>
        <begin position="6"/>
        <end position="89"/>
    </location>
</feature>
<evidence type="ECO:0000256" key="3">
    <source>
        <dbReference type="ARBA" id="ARBA00022821"/>
    </source>
</evidence>
<dbReference type="GO" id="GO:0006952">
    <property type="term" value="P:defense response"/>
    <property type="evidence" value="ECO:0007669"/>
    <property type="project" value="UniProtKB-KW"/>
</dbReference>
<sequence>MASEAIVSFVVQKLGDLLIQEAQLLQGVHDQFEWIKTELKRMRCFLKDADSRQKEDEGVRNWVAEIIDASYDAEDVIDIFIYSQRRRRGFVERVQRYLCVVSELKNSAQGGQED</sequence>
<keyword evidence="2" id="KW-0547">Nucleotide-binding</keyword>
<evidence type="ECO:0000256" key="1">
    <source>
        <dbReference type="ARBA" id="ARBA00022737"/>
    </source>
</evidence>
<dbReference type="InterPro" id="IPR041118">
    <property type="entry name" value="Rx_N"/>
</dbReference>
<dbReference type="Gene3D" id="1.20.5.4130">
    <property type="match status" value="1"/>
</dbReference>
<dbReference type="GO" id="GO:0000166">
    <property type="term" value="F:nucleotide binding"/>
    <property type="evidence" value="ECO:0007669"/>
    <property type="project" value="UniProtKB-KW"/>
</dbReference>
<dbReference type="OrthoDB" id="3027644at2759"/>